<organism evidence="1">
    <name type="scientific">Tanacetum cinerariifolium</name>
    <name type="common">Dalmatian daisy</name>
    <name type="synonym">Chrysanthemum cinerariifolium</name>
    <dbReference type="NCBI Taxonomy" id="118510"/>
    <lineage>
        <taxon>Eukaryota</taxon>
        <taxon>Viridiplantae</taxon>
        <taxon>Streptophyta</taxon>
        <taxon>Embryophyta</taxon>
        <taxon>Tracheophyta</taxon>
        <taxon>Spermatophyta</taxon>
        <taxon>Magnoliopsida</taxon>
        <taxon>eudicotyledons</taxon>
        <taxon>Gunneridae</taxon>
        <taxon>Pentapetalae</taxon>
        <taxon>asterids</taxon>
        <taxon>campanulids</taxon>
        <taxon>Asterales</taxon>
        <taxon>Asteraceae</taxon>
        <taxon>Asteroideae</taxon>
        <taxon>Anthemideae</taxon>
        <taxon>Anthemidinae</taxon>
        <taxon>Tanacetum</taxon>
    </lineage>
</organism>
<proteinExistence type="predicted"/>
<sequence length="50" mass="5617">EAVDAEVTIDADVQGRLEESQAKVYHLDLQHAKKVYSMQDTDEAELAEVK</sequence>
<dbReference type="EMBL" id="BKCJ010418248">
    <property type="protein sequence ID" value="GFA40490.1"/>
    <property type="molecule type" value="Genomic_DNA"/>
</dbReference>
<reference evidence="1" key="1">
    <citation type="journal article" date="2019" name="Sci. Rep.">
        <title>Draft genome of Tanacetum cinerariifolium, the natural source of mosquito coil.</title>
        <authorList>
            <person name="Yamashiro T."/>
            <person name="Shiraishi A."/>
            <person name="Satake H."/>
            <person name="Nakayama K."/>
        </authorList>
    </citation>
    <scope>NUCLEOTIDE SEQUENCE</scope>
</reference>
<feature type="non-terminal residue" evidence="1">
    <location>
        <position position="1"/>
    </location>
</feature>
<accession>A0A699JK30</accession>
<gene>
    <name evidence="1" type="ORF">Tci_612462</name>
</gene>
<evidence type="ECO:0000313" key="1">
    <source>
        <dbReference type="EMBL" id="GFA40490.1"/>
    </source>
</evidence>
<protein>
    <submittedName>
        <fullName evidence="1">Uncharacterized protein</fullName>
    </submittedName>
</protein>
<dbReference type="AlphaFoldDB" id="A0A699JK30"/>
<name>A0A699JK30_TANCI</name>
<comment type="caution">
    <text evidence="1">The sequence shown here is derived from an EMBL/GenBank/DDBJ whole genome shotgun (WGS) entry which is preliminary data.</text>
</comment>